<comment type="caution">
    <text evidence="1">The sequence shown here is derived from an EMBL/GenBank/DDBJ whole genome shotgun (WGS) entry which is preliminary data.</text>
</comment>
<gene>
    <name evidence="1" type="ORF">J2X16_000590</name>
</gene>
<keyword evidence="2" id="KW-1185">Reference proteome</keyword>
<dbReference type="SUPFAM" id="SSF55166">
    <property type="entry name" value="Hedgehog/DD-peptidase"/>
    <property type="match status" value="1"/>
</dbReference>
<dbReference type="InterPro" id="IPR009045">
    <property type="entry name" value="Zn_M74/Hedgehog-like"/>
</dbReference>
<accession>A0ABU1Z3S9</accession>
<evidence type="ECO:0008006" key="3">
    <source>
        <dbReference type="Google" id="ProtNLM"/>
    </source>
</evidence>
<dbReference type="EMBL" id="JAVDXQ010000001">
    <property type="protein sequence ID" value="MDR7295269.1"/>
    <property type="molecule type" value="Genomic_DNA"/>
</dbReference>
<dbReference type="Proteomes" id="UP001180536">
    <property type="component" value="Unassembled WGS sequence"/>
</dbReference>
<proteinExistence type="predicted"/>
<protein>
    <recommendedName>
        <fullName evidence="3">Peptidase M15B domain-containing protein</fullName>
    </recommendedName>
</protein>
<name>A0ABU1Z3S9_9BURK</name>
<sequence>MPAILVKPLVMSIYKVNGAPVPMPERMARATPDLKKGLYGVRESLKPFGGRLVLSDLFRSYDMQLQAHLDFTSGKKSAFSPAPGGSMHESGRAFDVDLSAIAVSLDAFWELARPWGIVPIIATPNPKTSECWHFERRGSHQLVHDYYSAGKASNFAKPAAAMAASAIISVGLQHDKFKGTESQAYVQSALIRLGHDIGNMDGEIGPRCRTALQELGLSGATLAGQIHALDALLQQRFPEEFFDGAADEISPFH</sequence>
<evidence type="ECO:0000313" key="1">
    <source>
        <dbReference type="EMBL" id="MDR7295269.1"/>
    </source>
</evidence>
<dbReference type="RefSeq" id="WP_056876977.1">
    <property type="nucleotide sequence ID" value="NZ_JAVDXQ010000001.1"/>
</dbReference>
<reference evidence="1 2" key="1">
    <citation type="submission" date="2023-07" db="EMBL/GenBank/DDBJ databases">
        <title>Sorghum-associated microbial communities from plants grown in Nebraska, USA.</title>
        <authorList>
            <person name="Schachtman D."/>
        </authorList>
    </citation>
    <scope>NUCLEOTIDE SEQUENCE [LARGE SCALE GENOMIC DNA]</scope>
    <source>
        <strain evidence="1 2">BE310</strain>
    </source>
</reference>
<evidence type="ECO:0000313" key="2">
    <source>
        <dbReference type="Proteomes" id="UP001180536"/>
    </source>
</evidence>
<organism evidence="1 2">
    <name type="scientific">Pelomonas aquatica</name>
    <dbReference type="NCBI Taxonomy" id="431058"/>
    <lineage>
        <taxon>Bacteria</taxon>
        <taxon>Pseudomonadati</taxon>
        <taxon>Pseudomonadota</taxon>
        <taxon>Betaproteobacteria</taxon>
        <taxon>Burkholderiales</taxon>
        <taxon>Sphaerotilaceae</taxon>
        <taxon>Roseateles</taxon>
    </lineage>
</organism>